<evidence type="ECO:0000256" key="3">
    <source>
        <dbReference type="ARBA" id="ARBA00022729"/>
    </source>
</evidence>
<dbReference type="CDD" id="cd23509">
    <property type="entry name" value="Gnk2-like"/>
    <property type="match status" value="2"/>
</dbReference>
<keyword evidence="3 9" id="KW-0732">Signal</keyword>
<dbReference type="InterPro" id="IPR051378">
    <property type="entry name" value="Cell2Cell_Antifungal"/>
</dbReference>
<evidence type="ECO:0000256" key="7">
    <source>
        <dbReference type="ARBA" id="ARBA00024184"/>
    </source>
</evidence>
<evidence type="ECO:0000256" key="4">
    <source>
        <dbReference type="ARBA" id="ARBA00022737"/>
    </source>
</evidence>
<dbReference type="Proteomes" id="UP001642487">
    <property type="component" value="Chromosome 7"/>
</dbReference>
<evidence type="ECO:0000256" key="5">
    <source>
        <dbReference type="ARBA" id="ARBA00022949"/>
    </source>
</evidence>
<accession>A0ABP0Z2F0</accession>
<sequence>MEHINRSPHIFYLLLILIIPLSHSEPDLTALVYHHCTNNQPSTSTSMSETLSSLFEALIEISTNSTFHRQTTAQSGVPISAEYQCRGDMSLRDCESCVTQLGISSNRLCAGAKTGRVQLRGCYMRYEADGEEVKEGYGELVHKECRERAAVAATGGGYDAALWEVGEGILRSGRGYFEATNEGVRAVAQCEGALLGMGCDCAECVSRAVEMLREDCRGSLDGDVYLDGCYVTYTTYPLLGNLQIFLLKKKIIILKYHFHIYI</sequence>
<feature type="signal peptide" evidence="9">
    <location>
        <begin position="1"/>
        <end position="24"/>
    </location>
</feature>
<evidence type="ECO:0000256" key="2">
    <source>
        <dbReference type="ARBA" id="ARBA00022581"/>
    </source>
</evidence>
<keyword evidence="4" id="KW-0677">Repeat</keyword>
<evidence type="ECO:0000256" key="9">
    <source>
        <dbReference type="SAM" id="SignalP"/>
    </source>
</evidence>
<evidence type="ECO:0000259" key="10">
    <source>
        <dbReference type="PROSITE" id="PS51473"/>
    </source>
</evidence>
<dbReference type="Gene3D" id="3.30.430.20">
    <property type="entry name" value="Gnk2 domain, C-X8-C-X2-C motif"/>
    <property type="match status" value="2"/>
</dbReference>
<comment type="similarity">
    <text evidence="8">Belongs to the cysteine-rich repeat secretory protein family. Plasmodesmata-located proteins (PDLD) subfamily.</text>
</comment>
<feature type="domain" description="Gnk2-homologous" evidence="10">
    <location>
        <begin position="29"/>
        <end position="131"/>
    </location>
</feature>
<dbReference type="PANTHER" id="PTHR32080:SF6">
    <property type="entry name" value="PLASMODESMATA-LOCATED PROTEIN 4"/>
    <property type="match status" value="1"/>
</dbReference>
<evidence type="ECO:0000256" key="6">
    <source>
        <dbReference type="ARBA" id="ARBA00023157"/>
    </source>
</evidence>
<evidence type="ECO:0000256" key="1">
    <source>
        <dbReference type="ARBA" id="ARBA00004251"/>
    </source>
</evidence>
<dbReference type="PROSITE" id="PS51473">
    <property type="entry name" value="GNK2"/>
    <property type="match status" value="2"/>
</dbReference>
<dbReference type="Pfam" id="PF01657">
    <property type="entry name" value="Stress-antifung"/>
    <property type="match status" value="2"/>
</dbReference>
<name>A0ABP0Z2F0_9ROSI</name>
<dbReference type="EMBL" id="OZ021741">
    <property type="protein sequence ID" value="CAK9325946.1"/>
    <property type="molecule type" value="Genomic_DNA"/>
</dbReference>
<dbReference type="InterPro" id="IPR038408">
    <property type="entry name" value="GNK2_sf"/>
</dbReference>
<organism evidence="11 12">
    <name type="scientific">Citrullus colocynthis</name>
    <name type="common">colocynth</name>
    <dbReference type="NCBI Taxonomy" id="252529"/>
    <lineage>
        <taxon>Eukaryota</taxon>
        <taxon>Viridiplantae</taxon>
        <taxon>Streptophyta</taxon>
        <taxon>Embryophyta</taxon>
        <taxon>Tracheophyta</taxon>
        <taxon>Spermatophyta</taxon>
        <taxon>Magnoliopsida</taxon>
        <taxon>eudicotyledons</taxon>
        <taxon>Gunneridae</taxon>
        <taxon>Pentapetalae</taxon>
        <taxon>rosids</taxon>
        <taxon>fabids</taxon>
        <taxon>Cucurbitales</taxon>
        <taxon>Cucurbitaceae</taxon>
        <taxon>Benincaseae</taxon>
        <taxon>Citrullus</taxon>
    </lineage>
</organism>
<feature type="chain" id="PRO_5047402134" description="Gnk2-homologous domain-containing protein" evidence="9">
    <location>
        <begin position="25"/>
        <end position="262"/>
    </location>
</feature>
<evidence type="ECO:0000313" key="11">
    <source>
        <dbReference type="EMBL" id="CAK9325946.1"/>
    </source>
</evidence>
<keyword evidence="12" id="KW-1185">Reference proteome</keyword>
<dbReference type="InterPro" id="IPR002902">
    <property type="entry name" value="GNK2"/>
</dbReference>
<gene>
    <name evidence="11" type="ORF">CITCOLO1_LOCUS18225</name>
</gene>
<feature type="domain" description="Gnk2-homologous" evidence="10">
    <location>
        <begin position="136"/>
        <end position="238"/>
    </location>
</feature>
<dbReference type="PANTHER" id="PTHR32080">
    <property type="entry name" value="ANTIFUNGAL PROTEIN GINKBILOBIN-2-LIKE"/>
    <property type="match status" value="1"/>
</dbReference>
<keyword evidence="2" id="KW-0945">Host-virus interaction</keyword>
<evidence type="ECO:0000256" key="8">
    <source>
        <dbReference type="ARBA" id="ARBA00038393"/>
    </source>
</evidence>
<proteinExistence type="inferred from homology"/>
<keyword evidence="6" id="KW-1015">Disulfide bond</keyword>
<keyword evidence="5" id="KW-0965">Cell junction</keyword>
<reference evidence="11 12" key="1">
    <citation type="submission" date="2024-03" db="EMBL/GenBank/DDBJ databases">
        <authorList>
            <person name="Gkanogiannis A."/>
            <person name="Becerra Lopez-Lavalle L."/>
        </authorList>
    </citation>
    <scope>NUCLEOTIDE SEQUENCE [LARGE SCALE GENOMIC DNA]</scope>
</reference>
<evidence type="ECO:0000313" key="12">
    <source>
        <dbReference type="Proteomes" id="UP001642487"/>
    </source>
</evidence>
<comment type="subcellular location">
    <subcellularLocation>
        <location evidence="7">Cell junction</location>
        <location evidence="7">Plasmodesma</location>
    </subcellularLocation>
    <subcellularLocation>
        <location evidence="1">Cell membrane</location>
        <topology evidence="1">Single-pass type I membrane protein</topology>
    </subcellularLocation>
</comment>
<protein>
    <recommendedName>
        <fullName evidence="10">Gnk2-homologous domain-containing protein</fullName>
    </recommendedName>
</protein>